<dbReference type="EMBL" id="LNAM01000193">
    <property type="protein sequence ID" value="KSV57940.1"/>
    <property type="molecule type" value="Genomic_DNA"/>
</dbReference>
<dbReference type="Gene3D" id="1.20.120.490">
    <property type="entry name" value="Hypothetical protein TM1646-like domain"/>
    <property type="match status" value="1"/>
</dbReference>
<dbReference type="InterPro" id="IPR024042">
    <property type="entry name" value="TM1646-like_dom_sf"/>
</dbReference>
<proteinExistence type="predicted"/>
<dbReference type="Pfam" id="PF03885">
    <property type="entry name" value="DUF327"/>
    <property type="match status" value="1"/>
</dbReference>
<reference evidence="1 2" key="1">
    <citation type="submission" date="2015-11" db="EMBL/GenBank/DDBJ databases">
        <title>Butyribacter intestini gen. nov., sp. nov., a butyric acid-producing bacterium of the family Lachnospiraceae isolated from the human faeces.</title>
        <authorList>
            <person name="Zou Y."/>
            <person name="Xue W."/>
            <person name="Luo G."/>
            <person name="Lv M."/>
        </authorList>
    </citation>
    <scope>NUCLEOTIDE SEQUENCE [LARGE SCALE GENOMIC DNA]</scope>
    <source>
        <strain evidence="1 2">ACET-33324</strain>
    </source>
</reference>
<evidence type="ECO:0000313" key="1">
    <source>
        <dbReference type="EMBL" id="KSV57940.1"/>
    </source>
</evidence>
<comment type="caution">
    <text evidence="1">The sequence shown here is derived from an EMBL/GenBank/DDBJ whole genome shotgun (WGS) entry which is preliminary data.</text>
</comment>
<organism evidence="1 2">
    <name type="scientific">Acetivibrio ethanolgignens</name>
    <dbReference type="NCBI Taxonomy" id="290052"/>
    <lineage>
        <taxon>Bacteria</taxon>
        <taxon>Bacillati</taxon>
        <taxon>Bacillota</taxon>
        <taxon>Clostridia</taxon>
        <taxon>Eubacteriales</taxon>
        <taxon>Oscillospiraceae</taxon>
        <taxon>Acetivibrio</taxon>
    </lineage>
</organism>
<dbReference type="Proteomes" id="UP000054874">
    <property type="component" value="Unassembled WGS sequence"/>
</dbReference>
<dbReference type="SUPFAM" id="SSF158397">
    <property type="entry name" value="TM1646-like"/>
    <property type="match status" value="1"/>
</dbReference>
<keyword evidence="2" id="KW-1185">Reference proteome</keyword>
<sequence length="146" mass="17068">MEIKIDQMTQLNQIEKKAPVPEGDGSFKFTLVSNIEEQGLQERLILMMKEITQQGEKLGKRMDVRDMKHYRALIKDFMNEVVSRSHKFSRENFLDRRGRHRVYGIVKLVDEKLDELATELIKDEKDHLAILGCIDEIRGLLLDIIT</sequence>
<evidence type="ECO:0008006" key="3">
    <source>
        <dbReference type="Google" id="ProtNLM"/>
    </source>
</evidence>
<protein>
    <recommendedName>
        <fullName evidence="3">UDP-N-acetylenolpyruvoylglucosamine reductase</fullName>
    </recommendedName>
</protein>
<gene>
    <name evidence="1" type="ORF">ASU35_14730</name>
</gene>
<dbReference type="STRING" id="290052.ASU35_14730"/>
<dbReference type="OrthoDB" id="1680946at2"/>
<accession>A0A0V8QBR3</accession>
<dbReference type="InterPro" id="IPR005585">
    <property type="entry name" value="DUF327"/>
</dbReference>
<name>A0A0V8QBR3_9FIRM</name>
<dbReference type="RefSeq" id="WP_058353818.1">
    <property type="nucleotide sequence ID" value="NZ_CABMMD010000193.1"/>
</dbReference>
<dbReference type="AlphaFoldDB" id="A0A0V8QBR3"/>
<evidence type="ECO:0000313" key="2">
    <source>
        <dbReference type="Proteomes" id="UP000054874"/>
    </source>
</evidence>